<dbReference type="GO" id="GO:0006952">
    <property type="term" value="P:defense response"/>
    <property type="evidence" value="ECO:0007669"/>
    <property type="project" value="UniProtKB-KW"/>
</dbReference>
<dbReference type="PANTHER" id="PTHR11926:SF1407">
    <property type="entry name" value="7-DEOXYLOGANETIN GLUCOSYLTRANSFERASE-LIKE"/>
    <property type="match status" value="1"/>
</dbReference>
<dbReference type="Pfam" id="PF00201">
    <property type="entry name" value="UDPGT"/>
    <property type="match status" value="2"/>
</dbReference>
<dbReference type="CDD" id="cd03784">
    <property type="entry name" value="GT1_Gtf-like"/>
    <property type="match status" value="2"/>
</dbReference>
<keyword evidence="2" id="KW-0328">Glycosyltransferase</keyword>
<evidence type="ECO:0000256" key="7">
    <source>
        <dbReference type="ARBA" id="ARBA00066524"/>
    </source>
</evidence>
<organism evidence="8">
    <name type="scientific">Salix viminalis</name>
    <name type="common">Common osier</name>
    <name type="synonym">Basket willow</name>
    <dbReference type="NCBI Taxonomy" id="40686"/>
    <lineage>
        <taxon>Eukaryota</taxon>
        <taxon>Viridiplantae</taxon>
        <taxon>Streptophyta</taxon>
        <taxon>Embryophyta</taxon>
        <taxon>Tracheophyta</taxon>
        <taxon>Spermatophyta</taxon>
        <taxon>Magnoliopsida</taxon>
        <taxon>eudicotyledons</taxon>
        <taxon>Gunneridae</taxon>
        <taxon>Pentapetalae</taxon>
        <taxon>rosids</taxon>
        <taxon>fabids</taxon>
        <taxon>Malpighiales</taxon>
        <taxon>Salicaceae</taxon>
        <taxon>Saliceae</taxon>
        <taxon>Salix</taxon>
    </lineage>
</organism>
<proteinExistence type="inferred from homology"/>
<dbReference type="EMBL" id="CAADRP010001985">
    <property type="protein sequence ID" value="VFU58307.1"/>
    <property type="molecule type" value="Genomic_DNA"/>
</dbReference>
<dbReference type="Gene3D" id="3.40.50.2000">
    <property type="entry name" value="Glycogen Phosphorylase B"/>
    <property type="match status" value="4"/>
</dbReference>
<reference evidence="8" key="1">
    <citation type="submission" date="2019-03" db="EMBL/GenBank/DDBJ databases">
        <authorList>
            <person name="Mank J."/>
            <person name="Almeida P."/>
        </authorList>
    </citation>
    <scope>NUCLEOTIDE SEQUENCE</scope>
    <source>
        <strain evidence="8">78183</strain>
    </source>
</reference>
<evidence type="ECO:0000256" key="4">
    <source>
        <dbReference type="ARBA" id="ARBA00022821"/>
    </source>
</evidence>
<dbReference type="SUPFAM" id="SSF53756">
    <property type="entry name" value="UDP-Glycosyltransferase/glycogen phosphorylase"/>
    <property type="match status" value="2"/>
</dbReference>
<keyword evidence="4" id="KW-0611">Plant defense</keyword>
<evidence type="ECO:0000256" key="3">
    <source>
        <dbReference type="ARBA" id="ARBA00022679"/>
    </source>
</evidence>
<dbReference type="InterPro" id="IPR002213">
    <property type="entry name" value="UDP_glucos_trans"/>
</dbReference>
<comment type="function">
    <text evidence="6">UDP-glucosyltransferase catalyzing in planta synthesis of cyanogenic glucosides. Able to glucosylate acetone cyanohydrin and 2-hydroxy-2-methylbutyronitrile, forming linamarin and lotaustralin. Also accepts, to some extent, a wide range of potential acceptor substrates, including simple alcohols, flavonoids, isoflavonoids and other hydroxynitriles such as p-hydroxymandelonitrile, mandelonitrile, (E)-4-hydroxy-2-methylbut-2-enenitrile and (E)- 2-(hydroxymethyl)but-2-enenitrile.</text>
</comment>
<dbReference type="GO" id="GO:0080044">
    <property type="term" value="F:quercetin 7-O-glucosyltransferase activity"/>
    <property type="evidence" value="ECO:0007669"/>
    <property type="project" value="TreeGrafter"/>
</dbReference>
<name>A0A6N2MVC7_SALVM</name>
<evidence type="ECO:0000313" key="8">
    <source>
        <dbReference type="EMBL" id="VFU58307.1"/>
    </source>
</evidence>
<dbReference type="PANTHER" id="PTHR11926">
    <property type="entry name" value="GLUCOSYL/GLUCURONOSYL TRANSFERASES"/>
    <property type="match status" value="1"/>
</dbReference>
<evidence type="ECO:0000256" key="5">
    <source>
        <dbReference type="ARBA" id="ARBA00052877"/>
    </source>
</evidence>
<dbReference type="EC" id="2.4.1.63" evidence="7"/>
<keyword evidence="3" id="KW-0808">Transferase</keyword>
<comment type="similarity">
    <text evidence="1">Belongs to the UDP-glycosyltransferase family.</text>
</comment>
<protein>
    <recommendedName>
        <fullName evidence="7">linamarin synthase</fullName>
        <ecNumber evidence="7">2.4.1.63</ecNumber>
    </recommendedName>
</protein>
<evidence type="ECO:0000256" key="2">
    <source>
        <dbReference type="ARBA" id="ARBA00022676"/>
    </source>
</evidence>
<dbReference type="FunFam" id="3.40.50.2000:FF:000055">
    <property type="entry name" value="Glycosyltransferase"/>
    <property type="match status" value="2"/>
</dbReference>
<gene>
    <name evidence="8" type="ORF">SVIM_LOCUS425316</name>
</gene>
<dbReference type="AlphaFoldDB" id="A0A6N2MVC7"/>
<sequence>MESLPKTTKAHAVCVPYPAQGHITPMLKIAKLLHRKGFYITFVNSEYNHRRLCKSRDGNSLDELPDFQFETIPDGLGDQIDADVTQDTSFLCDSISKACLVPFRKLLAELNSSNVVPPVTSIVADSIMSFALEVKDELQIPVVSFWTPSACGILAYAHYTHLVERGYIPLKEESDLTNGYLETKIDWIPGMKDIRLKDLPTFIRTTDRNDFMLNFVIRLMGGASRASAALVNTFDDLDHDILSALSSMFPPIYSIGPVNLLLDQTQNDYLASIGSSLWKEENECLQWLDSKDPNSVIYVNFGSITVMNTKQLVEFSWGLANSKKNFVWIIRPDLVRGESAVLPPEFLEETKERGLIASWCAQEKVLKHSSIGGFLSHMGWNSTIESLSNGVPMLCWPFFSEQQTNCKFVCIDWGVGMEIESDANRDEVEKLVIELLDGEKGKEMKKKAMEWKSKAEAATGFNGTSSMNFDKLINERKQETMVLSLPKTTKAHAVCVPYPAQGHITPMLKVAKLLHRKGFHITFVNSEYNHRRLRKSRDGNSLDELPDFQFETIPDGLGDQIDADVTQDSSFLCDSTSKACLVPFRKLLAKLNSSNVVPPVTCIVADSAMSFALEVKDELQIPVVFFWTSSACGTLAYAHYKHLVERGYIPLKEESDLTNGYLETKIDWIPGLKDIRLKDLPTFIRTTDRNDFMLNFVIRITTGASRASAALVNTFDALDHDILVALSSMFPPIYSIGPVNLLLDQTQNDYLASIGSSLWKEENECLQWLDSKDPNSAIYVNFGSITSMNTKQLVEFSWGLANSKKNFLWIIRPDLVRGESAVLPPEFLEETKERGLIASWCAQEKVLKHSSIGGFLSHMGWNSTIESLSNGVPMLCWPFFAEQQTNCKFACIDWGVGMEIESDANRDEVEKLVIELLEGEKGKEMKKKAMEWKSKAEAATGFNGTSSMNFDKLVNEVLQIKKTLN</sequence>
<dbReference type="FunFam" id="3.40.50.2000:FF:000027">
    <property type="entry name" value="Glycosyltransferase"/>
    <property type="match status" value="2"/>
</dbReference>
<evidence type="ECO:0000256" key="6">
    <source>
        <dbReference type="ARBA" id="ARBA00056778"/>
    </source>
</evidence>
<accession>A0A6N2MVC7</accession>
<evidence type="ECO:0000256" key="1">
    <source>
        <dbReference type="ARBA" id="ARBA00009995"/>
    </source>
</evidence>
<dbReference type="GO" id="GO:0050057">
    <property type="term" value="F:linamarin synthase activity"/>
    <property type="evidence" value="ECO:0007669"/>
    <property type="project" value="UniProtKB-EC"/>
</dbReference>
<dbReference type="GO" id="GO:0080043">
    <property type="term" value="F:quercetin 3-O-glucosyltransferase activity"/>
    <property type="evidence" value="ECO:0007669"/>
    <property type="project" value="TreeGrafter"/>
</dbReference>
<comment type="catalytic activity">
    <reaction evidence="5">
        <text>2-hydroxy-2-methylpropanenitrile + UDP-alpha-D-glucose = linamarin + UDP + H(+)</text>
        <dbReference type="Rhea" id="RHEA:20009"/>
        <dbReference type="ChEBI" id="CHEBI:15348"/>
        <dbReference type="ChEBI" id="CHEBI:15378"/>
        <dbReference type="ChEBI" id="CHEBI:16441"/>
        <dbReference type="ChEBI" id="CHEBI:58223"/>
        <dbReference type="ChEBI" id="CHEBI:58885"/>
        <dbReference type="EC" id="2.4.1.63"/>
    </reaction>
</comment>